<dbReference type="EMBL" id="GBRH01195280">
    <property type="protein sequence ID" value="JAE02616.1"/>
    <property type="molecule type" value="Transcribed_RNA"/>
</dbReference>
<evidence type="ECO:0000259" key="1">
    <source>
        <dbReference type="Pfam" id="PF24906"/>
    </source>
</evidence>
<dbReference type="AlphaFoldDB" id="A0A0A9EXQ2"/>
<accession>A0A0A9EXQ2</accession>
<dbReference type="InterPro" id="IPR056866">
    <property type="entry name" value="Znf_WRKY19"/>
</dbReference>
<protein>
    <recommendedName>
        <fullName evidence="1">WRKY19-like zinc finger domain-containing protein</fullName>
    </recommendedName>
</protein>
<dbReference type="PANTHER" id="PTHR31827:SF43">
    <property type="entry name" value="OS06G0472700 PROTEIN"/>
    <property type="match status" value="1"/>
</dbReference>
<name>A0A0A9EXQ2_ARUDO</name>
<sequence length="290" mass="30485">MLSCPHIVPDGSALCMSHGGGRPHGKPGSSAAACSESEVSIKYEGDSGFRVTESAGNALSSTGIYSVDGEVVMCNYEGCSKRAQGNTMYCKVHSGVSKRCIVQGCTKGAHGGTPLCIGHGGGKRCVVTGCPNAACGSSQGCTDRCVRHGGGRRCNYDGCGKGAQGNTDFCIAHGGGRRCKYEGCGKSAQGRTDYCIKHGGGIRCKLQGCSTSVKWGMDFCSVHRKSMRSNSVDEAVPAPPPKRRAKKAKITVDSSGPSREAVNHVNYTWKRHAYSGHCSCGFWWLGQITR</sequence>
<evidence type="ECO:0000313" key="2">
    <source>
        <dbReference type="EMBL" id="JAE02616.1"/>
    </source>
</evidence>
<reference evidence="2" key="1">
    <citation type="submission" date="2014-09" db="EMBL/GenBank/DDBJ databases">
        <authorList>
            <person name="Magalhaes I.L.F."/>
            <person name="Oliveira U."/>
            <person name="Santos F.R."/>
            <person name="Vidigal T.H.D.A."/>
            <person name="Brescovit A.D."/>
            <person name="Santos A.J."/>
        </authorList>
    </citation>
    <scope>NUCLEOTIDE SEQUENCE</scope>
    <source>
        <tissue evidence="2">Shoot tissue taken approximately 20 cm above the soil surface</tissue>
    </source>
</reference>
<dbReference type="PANTHER" id="PTHR31827">
    <property type="entry name" value="EMB|CAB89363.1"/>
    <property type="match status" value="1"/>
</dbReference>
<feature type="domain" description="WRKY19-like zinc finger" evidence="1">
    <location>
        <begin position="151"/>
        <end position="175"/>
    </location>
</feature>
<reference evidence="2" key="2">
    <citation type="journal article" date="2015" name="Data Brief">
        <title>Shoot transcriptome of the giant reed, Arundo donax.</title>
        <authorList>
            <person name="Barrero R.A."/>
            <person name="Guerrero F.D."/>
            <person name="Moolhuijzen P."/>
            <person name="Goolsby J.A."/>
            <person name="Tidwell J."/>
            <person name="Bellgard S.E."/>
            <person name="Bellgard M.I."/>
        </authorList>
    </citation>
    <scope>NUCLEOTIDE SEQUENCE</scope>
    <source>
        <tissue evidence="2">Shoot tissue taken approximately 20 cm above the soil surface</tissue>
    </source>
</reference>
<proteinExistence type="predicted"/>
<dbReference type="Pfam" id="PF24906">
    <property type="entry name" value="Zf_WRKY19"/>
    <property type="match status" value="2"/>
</dbReference>
<feature type="domain" description="WRKY19-like zinc finger" evidence="1">
    <location>
        <begin position="176"/>
        <end position="200"/>
    </location>
</feature>
<organism evidence="2">
    <name type="scientific">Arundo donax</name>
    <name type="common">Giant reed</name>
    <name type="synonym">Donax arundinaceus</name>
    <dbReference type="NCBI Taxonomy" id="35708"/>
    <lineage>
        <taxon>Eukaryota</taxon>
        <taxon>Viridiplantae</taxon>
        <taxon>Streptophyta</taxon>
        <taxon>Embryophyta</taxon>
        <taxon>Tracheophyta</taxon>
        <taxon>Spermatophyta</taxon>
        <taxon>Magnoliopsida</taxon>
        <taxon>Liliopsida</taxon>
        <taxon>Poales</taxon>
        <taxon>Poaceae</taxon>
        <taxon>PACMAD clade</taxon>
        <taxon>Arundinoideae</taxon>
        <taxon>Arundineae</taxon>
        <taxon>Arundo</taxon>
    </lineage>
</organism>